<dbReference type="PANTHER" id="PTHR46401:SF2">
    <property type="entry name" value="GLYCOSYLTRANSFERASE WBBK-RELATED"/>
    <property type="match status" value="1"/>
</dbReference>
<dbReference type="GO" id="GO:0016757">
    <property type="term" value="F:glycosyltransferase activity"/>
    <property type="evidence" value="ECO:0007669"/>
    <property type="project" value="UniProtKB-KW"/>
</dbReference>
<evidence type="ECO:0000259" key="2">
    <source>
        <dbReference type="Pfam" id="PF00534"/>
    </source>
</evidence>
<dbReference type="SUPFAM" id="SSF53756">
    <property type="entry name" value="UDP-Glycosyltransferase/glycogen phosphorylase"/>
    <property type="match status" value="1"/>
</dbReference>
<dbReference type="Pfam" id="PF00534">
    <property type="entry name" value="Glycos_transf_1"/>
    <property type="match status" value="1"/>
</dbReference>
<evidence type="ECO:0000313" key="4">
    <source>
        <dbReference type="EMBL" id="MEL4455544.1"/>
    </source>
</evidence>
<dbReference type="InterPro" id="IPR001296">
    <property type="entry name" value="Glyco_trans_1"/>
</dbReference>
<dbReference type="RefSeq" id="WP_342159391.1">
    <property type="nucleotide sequence ID" value="NZ_JBCDNA010000001.1"/>
</dbReference>
<protein>
    <submittedName>
        <fullName evidence="4">Glycosyltransferase</fullName>
        <ecNumber evidence="4">2.4.-.-</ecNumber>
    </submittedName>
</protein>
<keyword evidence="1 4" id="KW-0808">Transferase</keyword>
<dbReference type="Proteomes" id="UP001474120">
    <property type="component" value="Unassembled WGS sequence"/>
</dbReference>
<feature type="domain" description="Glycosyltransferase subfamily 4-like N-terminal" evidence="3">
    <location>
        <begin position="29"/>
        <end position="195"/>
    </location>
</feature>
<dbReference type="InterPro" id="IPR028098">
    <property type="entry name" value="Glyco_trans_4-like_N"/>
</dbReference>
<dbReference type="EC" id="2.4.-.-" evidence="4"/>
<dbReference type="Pfam" id="PF13439">
    <property type="entry name" value="Glyco_transf_4"/>
    <property type="match status" value="1"/>
</dbReference>
<dbReference type="EMBL" id="JBCDNA010000001">
    <property type="protein sequence ID" value="MEL4455544.1"/>
    <property type="molecule type" value="Genomic_DNA"/>
</dbReference>
<name>A0ABU9KZJ4_9FLAO</name>
<evidence type="ECO:0000259" key="3">
    <source>
        <dbReference type="Pfam" id="PF13439"/>
    </source>
</evidence>
<comment type="caution">
    <text evidence="4">The sequence shown here is derived from an EMBL/GenBank/DDBJ whole genome shotgun (WGS) entry which is preliminary data.</text>
</comment>
<feature type="domain" description="Glycosyl transferase family 1" evidence="2">
    <location>
        <begin position="198"/>
        <end position="371"/>
    </location>
</feature>
<sequence length="397" mass="46647">MSKPIRICFLADRHNLFDDRIYWKMAVPLVKRGYTVHYLLIGGEAASGTTDEGVHFKILKLKTFAPNRFLNFFLKRFNPRNNYRIMFEEAKRLEADIYHFHDLWINRIAVKLKNLRHHPVVFYDAREPYAEDYMSYVKTHFPLLLRIFASWINSWEKKQSKNYDLIIANENIVQQNFANVVGEERAVVLYNYTDLAADHQEVPLMEKKYDLIYTGAITALRGAFEIVKAVKKVREEIPEVKALFLGNCYPPEFKERLRSFIDSHNLAHHIELAEAVPYPQVAHYYQLSKIGLVLLQRIKTFEISMPIKLFEYMAHGLPVIGSDFGHMKSYIQNDDCGIAVDPTDTEAIAKAVVDLLTNHELYERYSDNGKRVSRERYRWELEFEKLMSYYNKALDAR</sequence>
<dbReference type="Gene3D" id="3.40.50.2000">
    <property type="entry name" value="Glycogen Phosphorylase B"/>
    <property type="match status" value="2"/>
</dbReference>
<keyword evidence="5" id="KW-1185">Reference proteome</keyword>
<evidence type="ECO:0000256" key="1">
    <source>
        <dbReference type="ARBA" id="ARBA00022679"/>
    </source>
</evidence>
<proteinExistence type="predicted"/>
<organism evidence="4 5">
    <name type="scientific">Lutimonas vermicola</name>
    <dbReference type="NCBI Taxonomy" id="414288"/>
    <lineage>
        <taxon>Bacteria</taxon>
        <taxon>Pseudomonadati</taxon>
        <taxon>Bacteroidota</taxon>
        <taxon>Flavobacteriia</taxon>
        <taxon>Flavobacteriales</taxon>
        <taxon>Flavobacteriaceae</taxon>
        <taxon>Lutimonas</taxon>
    </lineage>
</organism>
<evidence type="ECO:0000313" key="5">
    <source>
        <dbReference type="Proteomes" id="UP001474120"/>
    </source>
</evidence>
<gene>
    <name evidence="4" type="ORF">AABB81_06520</name>
</gene>
<accession>A0ABU9KZJ4</accession>
<dbReference type="PANTHER" id="PTHR46401">
    <property type="entry name" value="GLYCOSYLTRANSFERASE WBBK-RELATED"/>
    <property type="match status" value="1"/>
</dbReference>
<keyword evidence="4" id="KW-0328">Glycosyltransferase</keyword>
<reference evidence="4 5" key="1">
    <citation type="submission" date="2024-04" db="EMBL/GenBank/DDBJ databases">
        <title>whole genome sequencing of Lutimonas vermicola strain IMCC1616.</title>
        <authorList>
            <person name="Bae S.S."/>
        </authorList>
    </citation>
    <scope>NUCLEOTIDE SEQUENCE [LARGE SCALE GENOMIC DNA]</scope>
    <source>
        <strain evidence="4 5">IMCC1616</strain>
    </source>
</reference>